<dbReference type="SUPFAM" id="SSF143724">
    <property type="entry name" value="PHP14-like"/>
    <property type="match status" value="1"/>
</dbReference>
<comment type="similarity">
    <text evidence="3">Belongs to the janus family.</text>
</comment>
<keyword evidence="6" id="KW-0698">rRNA processing</keyword>
<dbReference type="InterPro" id="IPR038596">
    <property type="entry name" value="Janus_sf"/>
</dbReference>
<dbReference type="PANTHER" id="PTHR12581:SF0">
    <property type="entry name" value="KRR1 SMALL SUBUNIT PROCESSOME COMPONENT HOMOLOG"/>
    <property type="match status" value="1"/>
</dbReference>
<keyword evidence="17" id="KW-1185">Reference proteome</keyword>
<evidence type="ECO:0000256" key="14">
    <source>
        <dbReference type="SAM" id="MobiDB-lite"/>
    </source>
</evidence>
<evidence type="ECO:0000256" key="6">
    <source>
        <dbReference type="ARBA" id="ARBA00022552"/>
    </source>
</evidence>
<evidence type="ECO:0000256" key="9">
    <source>
        <dbReference type="ARBA" id="ARBA00023274"/>
    </source>
</evidence>
<keyword evidence="5" id="KW-0690">Ribosome biogenesis</keyword>
<dbReference type="AlphaFoldDB" id="A0A7R9GA20"/>
<comment type="function">
    <text evidence="10">Required for 40S ribosome biogenesis. Involved in nucleolar processing of pre-18S ribosomal RNA and ribosome assembly. Binds to RNA. Required for female germline development, cell viability during eye development and for survival of dividing cells and epithelial cells during early wing disk development.</text>
</comment>
<reference evidence="16" key="1">
    <citation type="submission" date="2020-11" db="EMBL/GenBank/DDBJ databases">
        <authorList>
            <person name="Tran Van P."/>
        </authorList>
    </citation>
    <scope>NUCLEOTIDE SEQUENCE</scope>
</reference>
<dbReference type="CDD" id="cd22393">
    <property type="entry name" value="KH-I_KRR1_rpt1"/>
    <property type="match status" value="1"/>
</dbReference>
<dbReference type="InterPro" id="IPR024166">
    <property type="entry name" value="rRNA_assembly_KRR1"/>
</dbReference>
<feature type="domain" description="K Homology" evidence="15">
    <location>
        <begin position="115"/>
        <end position="187"/>
    </location>
</feature>
<comment type="subcellular location">
    <subcellularLocation>
        <location evidence="1">Nucleus</location>
        <location evidence="1">Nucleolus</location>
    </subcellularLocation>
</comment>
<accession>A0A7R9GA20</accession>
<comment type="similarity">
    <text evidence="2">Belongs to the KRR1 family.</text>
</comment>
<gene>
    <name evidence="16" type="ORF">NMOB1V02_LOCUS2529</name>
</gene>
<dbReference type="Proteomes" id="UP000678499">
    <property type="component" value="Unassembled WGS sequence"/>
</dbReference>
<dbReference type="InterPro" id="IPR048548">
    <property type="entry name" value="KRR1-like_KH2"/>
</dbReference>
<keyword evidence="9" id="KW-0687">Ribonucleoprotein</keyword>
<evidence type="ECO:0000259" key="15">
    <source>
        <dbReference type="SMART" id="SM00322"/>
    </source>
</evidence>
<comment type="subunit">
    <text evidence="11">Monomer. Component of the ribosomal small subunit (SSU) processome.</text>
</comment>
<dbReference type="FunFam" id="3.30.1370.10:FF:000014">
    <property type="entry name" value="KRR1 small subunit processome component"/>
    <property type="match status" value="1"/>
</dbReference>
<evidence type="ECO:0000256" key="10">
    <source>
        <dbReference type="ARBA" id="ARBA00024689"/>
    </source>
</evidence>
<evidence type="ECO:0000256" key="7">
    <source>
        <dbReference type="ARBA" id="ARBA00022884"/>
    </source>
</evidence>
<evidence type="ECO:0000256" key="12">
    <source>
        <dbReference type="ARBA" id="ARBA00032580"/>
    </source>
</evidence>
<dbReference type="CDD" id="cd22394">
    <property type="entry name" value="KH-I_KRR1_rpt2"/>
    <property type="match status" value="1"/>
</dbReference>
<dbReference type="InterPro" id="IPR048550">
    <property type="entry name" value="KRR1-like_KH1_euk"/>
</dbReference>
<dbReference type="Gene3D" id="3.30.1370.10">
    <property type="entry name" value="K Homology domain, type 1"/>
    <property type="match status" value="2"/>
</dbReference>
<dbReference type="SUPFAM" id="SSF54791">
    <property type="entry name" value="Eukaryotic type KH-domain (KH-domain type I)"/>
    <property type="match status" value="1"/>
</dbReference>
<dbReference type="FunFam" id="3.30.1370.10:FF:000011">
    <property type="entry name" value="KRR1 small subunit processome component"/>
    <property type="match status" value="1"/>
</dbReference>
<protein>
    <recommendedName>
        <fullName evidence="4">KRR1 small subunit processome component homolog</fullName>
    </recommendedName>
    <alternativeName>
        <fullName evidence="13">KRR-R motif-containing protein 1</fullName>
    </alternativeName>
    <alternativeName>
        <fullName evidence="12">Protein dribble</fullName>
    </alternativeName>
</protein>
<evidence type="ECO:0000256" key="4">
    <source>
        <dbReference type="ARBA" id="ARBA00020053"/>
    </source>
</evidence>
<keyword evidence="8" id="KW-0539">Nucleus</keyword>
<evidence type="ECO:0000256" key="3">
    <source>
        <dbReference type="ARBA" id="ARBA00010971"/>
    </source>
</evidence>
<dbReference type="InterPro" id="IPR004087">
    <property type="entry name" value="KH_dom"/>
</dbReference>
<dbReference type="EMBL" id="CAJPEX010000285">
    <property type="protein sequence ID" value="CAG0914858.1"/>
    <property type="molecule type" value="Genomic_DNA"/>
</dbReference>
<dbReference type="InterPro" id="IPR041174">
    <property type="entry name" value="KRR1-like_KH1"/>
</dbReference>
<evidence type="ECO:0000256" key="2">
    <source>
        <dbReference type="ARBA" id="ARBA00009344"/>
    </source>
</evidence>
<evidence type="ECO:0000256" key="5">
    <source>
        <dbReference type="ARBA" id="ARBA00022517"/>
    </source>
</evidence>
<proteinExistence type="inferred from homology"/>
<name>A0A7R9GA20_9CRUS</name>
<evidence type="ECO:0000313" key="16">
    <source>
        <dbReference type="EMBL" id="CAD7274706.1"/>
    </source>
</evidence>
<dbReference type="EMBL" id="OA882322">
    <property type="protein sequence ID" value="CAD7274706.1"/>
    <property type="molecule type" value="Genomic_DNA"/>
</dbReference>
<dbReference type="SMART" id="SM00322">
    <property type="entry name" value="KH"/>
    <property type="match status" value="1"/>
</dbReference>
<dbReference type="Pfam" id="PF17903">
    <property type="entry name" value="KH_KRR1_1st"/>
    <property type="match status" value="1"/>
</dbReference>
<feature type="compositionally biased region" description="Basic residues" evidence="14">
    <location>
        <begin position="227"/>
        <end position="239"/>
    </location>
</feature>
<dbReference type="InterPro" id="IPR007702">
    <property type="entry name" value="Janus"/>
</dbReference>
<evidence type="ECO:0000313" key="17">
    <source>
        <dbReference type="Proteomes" id="UP000678499"/>
    </source>
</evidence>
<dbReference type="Pfam" id="PF05005">
    <property type="entry name" value="Ocnus"/>
    <property type="match status" value="1"/>
</dbReference>
<organism evidence="16">
    <name type="scientific">Notodromas monacha</name>
    <dbReference type="NCBI Taxonomy" id="399045"/>
    <lineage>
        <taxon>Eukaryota</taxon>
        <taxon>Metazoa</taxon>
        <taxon>Ecdysozoa</taxon>
        <taxon>Arthropoda</taxon>
        <taxon>Crustacea</taxon>
        <taxon>Oligostraca</taxon>
        <taxon>Ostracoda</taxon>
        <taxon>Podocopa</taxon>
        <taxon>Podocopida</taxon>
        <taxon>Cypridocopina</taxon>
        <taxon>Cypridoidea</taxon>
        <taxon>Cyprididae</taxon>
        <taxon>Notodromas</taxon>
    </lineage>
</organism>
<evidence type="ECO:0000256" key="11">
    <source>
        <dbReference type="ARBA" id="ARBA00025925"/>
    </source>
</evidence>
<dbReference type="Pfam" id="PF21800">
    <property type="entry name" value="KH_KRR1_2nd"/>
    <property type="match status" value="1"/>
</dbReference>
<dbReference type="Gene3D" id="3.50.20.20">
    <property type="entry name" value="Janus/Ocnus"/>
    <property type="match status" value="1"/>
</dbReference>
<feature type="region of interest" description="Disordered" evidence="14">
    <location>
        <begin position="226"/>
        <end position="257"/>
    </location>
</feature>
<dbReference type="GO" id="GO:0006364">
    <property type="term" value="P:rRNA processing"/>
    <property type="evidence" value="ECO:0007669"/>
    <property type="project" value="UniProtKB-KW"/>
</dbReference>
<sequence>MENDAENKPVENAWALKVPSFTKEDVKPCLVEESSFATLFPKYREKYLKECWSLVQTLLKEHELKADLDLLEGSMSVRTTRKTWDPYIILKARDFIQLLARSVPYEHAAKVLDDDVFCEIIRIGKIVRNKARFVKRRQRLIGPNGATLKAIELLTGCYVLIQGNTVSAIGPWTGLKHVRSIVMDTMNNIHPIYHIKALMIKRELAKDPNLKNESWDRFVPKFPNRSVKSKKIQKKKKPKKDYTPFPPEQQESKIDQQIASGEYFLEENERKRKQEYERRQKEVVKTKERKEKKMLKFIPPPERETRVLEEKSRDVDIKSLKAPDIMDTVEEELKQFNMAGECVGGGRIIHDPVDKTIEVFGYSQGYGRADHAIATEVLKKVYPIYKISWKNDGY</sequence>
<evidence type="ECO:0000256" key="8">
    <source>
        <dbReference type="ARBA" id="ARBA00023242"/>
    </source>
</evidence>
<dbReference type="GO" id="GO:0032040">
    <property type="term" value="C:small-subunit processome"/>
    <property type="evidence" value="ECO:0007669"/>
    <property type="project" value="TreeGrafter"/>
</dbReference>
<dbReference type="InterPro" id="IPR048549">
    <property type="entry name" value="KRR1-like_KH2_euk"/>
</dbReference>
<dbReference type="InterPro" id="IPR036612">
    <property type="entry name" value="KH_dom_type_1_sf"/>
</dbReference>
<dbReference type="PANTHER" id="PTHR12581">
    <property type="entry name" value="HIV-1 REV BINDING PROTEIN 2, 3"/>
    <property type="match status" value="1"/>
</dbReference>
<dbReference type="OrthoDB" id="441223at2759"/>
<evidence type="ECO:0000256" key="13">
    <source>
        <dbReference type="ARBA" id="ARBA00032993"/>
    </source>
</evidence>
<evidence type="ECO:0000256" key="1">
    <source>
        <dbReference type="ARBA" id="ARBA00004604"/>
    </source>
</evidence>
<keyword evidence="7" id="KW-0694">RNA-binding</keyword>
<dbReference type="GO" id="GO:0003723">
    <property type="term" value="F:RNA binding"/>
    <property type="evidence" value="ECO:0007669"/>
    <property type="project" value="UniProtKB-KW"/>
</dbReference>